<reference evidence="6" key="1">
    <citation type="journal article" date="2016" name="Front. Microbiol.">
        <title>Molecular Keys to the Janthinobacterium and Duganella spp. Interaction with the Plant Pathogen Fusarium graminearum.</title>
        <authorList>
            <person name="Haack F.S."/>
            <person name="Poehlein A."/>
            <person name="Kroger C."/>
            <person name="Voigt C.A."/>
            <person name="Piepenbring M."/>
            <person name="Bode H.B."/>
            <person name="Daniel R."/>
            <person name="Schafer W."/>
            <person name="Streit W.R."/>
        </authorList>
    </citation>
    <scope>NUCLEOTIDE SEQUENCE [LARGE SCALE GENOMIC DNA]</scope>
    <source>
        <strain evidence="6">T54</strain>
    </source>
</reference>
<dbReference type="PANTHER" id="PTHR10907">
    <property type="entry name" value="REGUCALCIN"/>
    <property type="match status" value="1"/>
</dbReference>
<dbReference type="GO" id="GO:0050021">
    <property type="term" value="F:L-arabinonolactonase activity"/>
    <property type="evidence" value="ECO:0007669"/>
    <property type="project" value="UniProtKB-EC"/>
</dbReference>
<dbReference type="SUPFAM" id="SSF63829">
    <property type="entry name" value="Calcium-dependent phosphotriesterase"/>
    <property type="match status" value="1"/>
</dbReference>
<dbReference type="GO" id="GO:0005509">
    <property type="term" value="F:calcium ion binding"/>
    <property type="evidence" value="ECO:0007669"/>
    <property type="project" value="TreeGrafter"/>
</dbReference>
<protein>
    <submittedName>
        <fullName evidence="5">L-arabinolactonase</fullName>
        <ecNumber evidence="5">3.1.1.15</ecNumber>
    </submittedName>
</protein>
<comment type="similarity">
    <text evidence="1">Belongs to the SMP-30/CGR1 family.</text>
</comment>
<evidence type="ECO:0000259" key="4">
    <source>
        <dbReference type="Pfam" id="PF08450"/>
    </source>
</evidence>
<accession>A0A1E7WHJ5</accession>
<comment type="cofactor">
    <cofactor evidence="3">
        <name>Zn(2+)</name>
        <dbReference type="ChEBI" id="CHEBI:29105"/>
    </cofactor>
    <text evidence="3">Binds 1 divalent metal cation per subunit.</text>
</comment>
<dbReference type="InterPro" id="IPR011042">
    <property type="entry name" value="6-blade_b-propeller_TolB-like"/>
</dbReference>
<feature type="binding site" evidence="3">
    <location>
        <position position="201"/>
    </location>
    <ligand>
        <name>a divalent metal cation</name>
        <dbReference type="ChEBI" id="CHEBI:60240"/>
    </ligand>
</feature>
<dbReference type="Pfam" id="PF08450">
    <property type="entry name" value="SGL"/>
    <property type="match status" value="1"/>
</dbReference>
<dbReference type="OrthoDB" id="9775406at2"/>
<feature type="binding site" evidence="3">
    <location>
        <position position="152"/>
    </location>
    <ligand>
        <name>a divalent metal cation</name>
        <dbReference type="ChEBI" id="CHEBI:60240"/>
    </ligand>
</feature>
<dbReference type="EC" id="3.1.1.15" evidence="5"/>
<gene>
    <name evidence="5" type="primary">araB_4</name>
    <name evidence="5" type="ORF">DUPY_33560</name>
</gene>
<dbReference type="AlphaFoldDB" id="A0A1E7WHJ5"/>
<feature type="binding site" evidence="3">
    <location>
        <position position="105"/>
    </location>
    <ligand>
        <name>substrate</name>
    </ligand>
</feature>
<dbReference type="EMBL" id="LROM01000093">
    <property type="protein sequence ID" value="OEZ98083.1"/>
    <property type="molecule type" value="Genomic_DNA"/>
</dbReference>
<sequence length="293" mass="32176">MSKYDVQCLWDLGAQLGEGPLWVAEQQRLYFVDLKSKTLHAFDTETGQRHAWEMPDYVCWLIARADGDGFMAGLRHGIARVWLEPELRIDYIAHPFAPGSDLRLNDAKVDSAGRIWAGSMHNTDYAQAVGALFLLDKDLSLTVADAGYHICNGPTFSLDGATMFHTDSFEGRIYAYPLAADATLGEPRVWRQFAEGEGSPDGMTVDSEGCVWVAQWGGGRVCRYSPDGDLLDTIRVPVRNPASCTFGGPDFKTLFITTASEDNTPEQLKEFPLTGGLFSVRVDVAGIPAARFG</sequence>
<feature type="binding site" evidence="3">
    <location>
        <position position="103"/>
    </location>
    <ligand>
        <name>substrate</name>
    </ligand>
</feature>
<keyword evidence="6" id="KW-1185">Reference proteome</keyword>
<dbReference type="PANTHER" id="PTHR10907:SF47">
    <property type="entry name" value="REGUCALCIN"/>
    <property type="match status" value="1"/>
</dbReference>
<dbReference type="PRINTS" id="PR01790">
    <property type="entry name" value="SMP30FAMILY"/>
</dbReference>
<dbReference type="Proteomes" id="UP000175989">
    <property type="component" value="Unassembled WGS sequence"/>
</dbReference>
<feature type="binding site" evidence="3">
    <location>
        <position position="18"/>
    </location>
    <ligand>
        <name>a divalent metal cation</name>
        <dbReference type="ChEBI" id="CHEBI:60240"/>
    </ligand>
</feature>
<dbReference type="Gene3D" id="2.120.10.30">
    <property type="entry name" value="TolB, C-terminal domain"/>
    <property type="match status" value="1"/>
</dbReference>
<proteinExistence type="inferred from homology"/>
<name>A0A1E7WHJ5_9BURK</name>
<keyword evidence="5" id="KW-0378">Hydrolase</keyword>
<feature type="active site" description="Proton donor/acceptor" evidence="2">
    <location>
        <position position="201"/>
    </location>
</feature>
<dbReference type="GO" id="GO:0004341">
    <property type="term" value="F:gluconolactonase activity"/>
    <property type="evidence" value="ECO:0007669"/>
    <property type="project" value="TreeGrafter"/>
</dbReference>
<evidence type="ECO:0000313" key="5">
    <source>
        <dbReference type="EMBL" id="OEZ98083.1"/>
    </source>
</evidence>
<dbReference type="PATRIC" id="fig|762836.4.peg.3452"/>
<evidence type="ECO:0000256" key="3">
    <source>
        <dbReference type="PIRSR" id="PIRSR605511-2"/>
    </source>
</evidence>
<evidence type="ECO:0000256" key="1">
    <source>
        <dbReference type="ARBA" id="ARBA00008853"/>
    </source>
</evidence>
<keyword evidence="3" id="KW-0479">Metal-binding</keyword>
<evidence type="ECO:0000313" key="6">
    <source>
        <dbReference type="Proteomes" id="UP000175989"/>
    </source>
</evidence>
<feature type="domain" description="SMP-30/Gluconolactonase/LRE-like region" evidence="4">
    <location>
        <begin position="16"/>
        <end position="259"/>
    </location>
</feature>
<evidence type="ECO:0000256" key="2">
    <source>
        <dbReference type="PIRSR" id="PIRSR605511-1"/>
    </source>
</evidence>
<dbReference type="RefSeq" id="WP_070249535.1">
    <property type="nucleotide sequence ID" value="NZ_LROM01000093.1"/>
</dbReference>
<keyword evidence="3" id="KW-0862">Zinc</keyword>
<dbReference type="InterPro" id="IPR013658">
    <property type="entry name" value="SGL"/>
</dbReference>
<comment type="caution">
    <text evidence="5">The sequence shown here is derived from an EMBL/GenBank/DDBJ whole genome shotgun (WGS) entry which is preliminary data.</text>
</comment>
<dbReference type="GO" id="GO:0019853">
    <property type="term" value="P:L-ascorbic acid biosynthetic process"/>
    <property type="evidence" value="ECO:0007669"/>
    <property type="project" value="TreeGrafter"/>
</dbReference>
<organism evidence="5 6">
    <name type="scientific">Duganella phyllosphaerae</name>
    <dbReference type="NCBI Taxonomy" id="762836"/>
    <lineage>
        <taxon>Bacteria</taxon>
        <taxon>Pseudomonadati</taxon>
        <taxon>Pseudomonadota</taxon>
        <taxon>Betaproteobacteria</taxon>
        <taxon>Burkholderiales</taxon>
        <taxon>Oxalobacteraceae</taxon>
        <taxon>Telluria group</taxon>
        <taxon>Duganella</taxon>
    </lineage>
</organism>
<dbReference type="InterPro" id="IPR005511">
    <property type="entry name" value="SMP-30"/>
</dbReference>